<evidence type="ECO:0000256" key="3">
    <source>
        <dbReference type="ARBA" id="ARBA00023098"/>
    </source>
</evidence>
<organism evidence="6 7">
    <name type="scientific">Roseococcus suduntuyensis</name>
    <dbReference type="NCBI Taxonomy" id="455361"/>
    <lineage>
        <taxon>Bacteria</taxon>
        <taxon>Pseudomonadati</taxon>
        <taxon>Pseudomonadota</taxon>
        <taxon>Alphaproteobacteria</taxon>
        <taxon>Acetobacterales</taxon>
        <taxon>Roseomonadaceae</taxon>
        <taxon>Roseococcus</taxon>
    </lineage>
</organism>
<dbReference type="InterPro" id="IPR050301">
    <property type="entry name" value="NTE"/>
</dbReference>
<feature type="short sequence motif" description="GXSXG" evidence="4">
    <location>
        <begin position="42"/>
        <end position="46"/>
    </location>
</feature>
<dbReference type="GO" id="GO:0016787">
    <property type="term" value="F:hydrolase activity"/>
    <property type="evidence" value="ECO:0007669"/>
    <property type="project" value="UniProtKB-UniRule"/>
</dbReference>
<name>A0A840AAY5_9PROT</name>
<dbReference type="AlphaFoldDB" id="A0A840AAY5"/>
<evidence type="ECO:0000313" key="7">
    <source>
        <dbReference type="Proteomes" id="UP000553193"/>
    </source>
</evidence>
<comment type="caution">
    <text evidence="6">The sequence shown here is derived from an EMBL/GenBank/DDBJ whole genome shotgun (WGS) entry which is preliminary data.</text>
</comment>
<gene>
    <name evidence="6" type="ORF">GGQ83_002606</name>
</gene>
<proteinExistence type="predicted"/>
<dbReference type="PANTHER" id="PTHR14226:SF57">
    <property type="entry name" value="BLR7027 PROTEIN"/>
    <property type="match status" value="1"/>
</dbReference>
<keyword evidence="7" id="KW-1185">Reference proteome</keyword>
<accession>A0A840AAY5</accession>
<keyword evidence="2 4" id="KW-0442">Lipid degradation</keyword>
<evidence type="ECO:0000256" key="1">
    <source>
        <dbReference type="ARBA" id="ARBA00022801"/>
    </source>
</evidence>
<comment type="caution">
    <text evidence="4">Lacks conserved residue(s) required for the propagation of feature annotation.</text>
</comment>
<sequence length="386" mass="40781">MSRPTPPVAVVLSGGVALGAFEAGACAALEASGQPMPGWIAGSSVGAVNAALFAAAPPGEGGAALRDFWDSLAQQPTPLTTFLLGPAPAKGAWRAAHNRAAAWQTLLMGRPGLFRPDLRLGGGPAFYDLAPLRARLEATLDLDRLNRGPTRLSIVTTDAETGARVVFDTARGDWLTAEHILASSAMPGLFPPAELEGRRLVDGGLSANAPLDLILSEVGEEALTCLVVELFHRAGQRPRHVSAALARAADLAFGNQTRQALVAHAREWEVRARMACLARHLPEERRSNPEVAQLLRAAGVGARATVVLMGYRAAFDEAGPGKAFDFSTATLADRWRAGEAAMAAALRRLTTPDRAEELAPGLRLHEVTAMPPQVEMEMEAERAIRG</sequence>
<keyword evidence="1 4" id="KW-0378">Hydrolase</keyword>
<dbReference type="RefSeq" id="WP_184384674.1">
    <property type="nucleotide sequence ID" value="NZ_JACIDJ010000004.1"/>
</dbReference>
<evidence type="ECO:0000256" key="4">
    <source>
        <dbReference type="PROSITE-ProRule" id="PRU01161"/>
    </source>
</evidence>
<feature type="domain" description="PNPLA" evidence="5">
    <location>
        <begin position="10"/>
        <end position="215"/>
    </location>
</feature>
<dbReference type="Proteomes" id="UP000553193">
    <property type="component" value="Unassembled WGS sequence"/>
</dbReference>
<evidence type="ECO:0000313" key="6">
    <source>
        <dbReference type="EMBL" id="MBB3899158.1"/>
    </source>
</evidence>
<dbReference type="SUPFAM" id="SSF52151">
    <property type="entry name" value="FabD/lysophospholipase-like"/>
    <property type="match status" value="1"/>
</dbReference>
<dbReference type="PROSITE" id="PS51635">
    <property type="entry name" value="PNPLA"/>
    <property type="match status" value="1"/>
</dbReference>
<dbReference type="InterPro" id="IPR002641">
    <property type="entry name" value="PNPLA_dom"/>
</dbReference>
<feature type="short sequence motif" description="DGA/G" evidence="4">
    <location>
        <begin position="202"/>
        <end position="204"/>
    </location>
</feature>
<feature type="active site" description="Proton acceptor" evidence="4">
    <location>
        <position position="202"/>
    </location>
</feature>
<protein>
    <submittedName>
        <fullName evidence="6">NTE family protein</fullName>
    </submittedName>
</protein>
<dbReference type="PANTHER" id="PTHR14226">
    <property type="entry name" value="NEUROPATHY TARGET ESTERASE/SWISS CHEESE D.MELANOGASTER"/>
    <property type="match status" value="1"/>
</dbReference>
<dbReference type="Pfam" id="PF12536">
    <property type="entry name" value="DUF3734"/>
    <property type="match status" value="1"/>
</dbReference>
<dbReference type="InterPro" id="IPR021095">
    <property type="entry name" value="DUF3734"/>
</dbReference>
<dbReference type="GO" id="GO:0016042">
    <property type="term" value="P:lipid catabolic process"/>
    <property type="evidence" value="ECO:0007669"/>
    <property type="project" value="UniProtKB-UniRule"/>
</dbReference>
<dbReference type="InterPro" id="IPR016035">
    <property type="entry name" value="Acyl_Trfase/lysoPLipase"/>
</dbReference>
<dbReference type="Pfam" id="PF01734">
    <property type="entry name" value="Patatin"/>
    <property type="match status" value="1"/>
</dbReference>
<dbReference type="EMBL" id="JACIDJ010000004">
    <property type="protein sequence ID" value="MBB3899158.1"/>
    <property type="molecule type" value="Genomic_DNA"/>
</dbReference>
<dbReference type="Gene3D" id="3.40.1090.10">
    <property type="entry name" value="Cytosolic phospholipase A2 catalytic domain"/>
    <property type="match status" value="2"/>
</dbReference>
<feature type="active site" description="Nucleophile" evidence="4">
    <location>
        <position position="44"/>
    </location>
</feature>
<evidence type="ECO:0000259" key="5">
    <source>
        <dbReference type="PROSITE" id="PS51635"/>
    </source>
</evidence>
<evidence type="ECO:0000256" key="2">
    <source>
        <dbReference type="ARBA" id="ARBA00022963"/>
    </source>
</evidence>
<reference evidence="6 7" key="1">
    <citation type="submission" date="2020-08" db="EMBL/GenBank/DDBJ databases">
        <title>Genomic Encyclopedia of Type Strains, Phase IV (KMG-IV): sequencing the most valuable type-strain genomes for metagenomic binning, comparative biology and taxonomic classification.</title>
        <authorList>
            <person name="Goeker M."/>
        </authorList>
    </citation>
    <scope>NUCLEOTIDE SEQUENCE [LARGE SCALE GENOMIC DNA]</scope>
    <source>
        <strain evidence="6 7">DSM 19979</strain>
    </source>
</reference>
<keyword evidence="3 4" id="KW-0443">Lipid metabolism</keyword>